<dbReference type="Proteomes" id="UP000319257">
    <property type="component" value="Unassembled WGS sequence"/>
</dbReference>
<evidence type="ECO:0000313" key="3">
    <source>
        <dbReference type="Proteomes" id="UP000319257"/>
    </source>
</evidence>
<feature type="compositionally biased region" description="Basic and acidic residues" evidence="1">
    <location>
        <begin position="504"/>
        <end position="518"/>
    </location>
</feature>
<comment type="caution">
    <text evidence="2">The sequence shown here is derived from an EMBL/GenBank/DDBJ whole genome shotgun (WGS) entry which is preliminary data.</text>
</comment>
<dbReference type="Pfam" id="PF07093">
    <property type="entry name" value="SGT1"/>
    <property type="match status" value="1"/>
</dbReference>
<dbReference type="EMBL" id="SKBQ01000065">
    <property type="protein sequence ID" value="TPX09611.1"/>
    <property type="molecule type" value="Genomic_DNA"/>
</dbReference>
<dbReference type="PANTHER" id="PTHR13060">
    <property type="entry name" value="SGT1 PROTEIN HSGT1 SUPPRESSOR OF GCR2"/>
    <property type="match status" value="1"/>
</dbReference>
<dbReference type="GO" id="GO:0005634">
    <property type="term" value="C:nucleus"/>
    <property type="evidence" value="ECO:0007669"/>
    <property type="project" value="TreeGrafter"/>
</dbReference>
<sequence length="625" mass="69072">MDGSAGSAEMAGDMPASDTKAGLSHDNCVEYMVFVVHAREETGKLLPALESIRRRGMQLCEEYTKDYIWQKEAFALEVKSERGLLFLYGSTEYGDCVEDEWLVVFLLRELSKLFAEAWIRVFDGDGEFLFIEAASVVPKWLSPETDAHRAWIHKGELRIIAPGSQAGAKAGSISLPEAVEYLRNKPGELVHSSFVEAEAFYRLEKYPRCLQESMHHALVTIPRRLAYVLHDRPRSVAPAVEAFYLRDPVALKPILAASPALHFPPADLVTVSVRFTRTLFAQLRSQRFDPPPPQWRPLLEAAEMQSSGHSDGPPAKDLLETGMKLTTGFEMLLATAKTSNQRIVREIALVVADLDEDGEDAAALPSDEVIRSWRDVGRHDDDSWLDIDSADFERELEGASGRKRDGSSNKGFGDAAAQADLRKIVERFEGFLNDDRAGLDGALVDEMDEDDEESDEDDDDDGDGGDSGDEDVHVSFDEAEFENMMRQMMGLPGTAGLATPYTEQSRRGVDDEAKRAPEEDKEIQELAAYFESELHSHGALRLDPAAPKRPAQLADGQHSKPDTAPHPAAVPSTTDDESADEEVDIDYNLAKNLLESFKSQTGMPGPAGNILRMMGMSLPRDEDDG</sequence>
<feature type="compositionally biased region" description="Acidic residues" evidence="1">
    <location>
        <begin position="447"/>
        <end position="469"/>
    </location>
</feature>
<dbReference type="InParanoid" id="A0A507AXG1"/>
<name>A0A507AXG1_9PEZI</name>
<organism evidence="2 3">
    <name type="scientific">Thyridium curvatum</name>
    <dbReference type="NCBI Taxonomy" id="1093900"/>
    <lineage>
        <taxon>Eukaryota</taxon>
        <taxon>Fungi</taxon>
        <taxon>Dikarya</taxon>
        <taxon>Ascomycota</taxon>
        <taxon>Pezizomycotina</taxon>
        <taxon>Sordariomycetes</taxon>
        <taxon>Sordariomycetidae</taxon>
        <taxon>Thyridiales</taxon>
        <taxon>Thyridiaceae</taxon>
        <taxon>Thyridium</taxon>
    </lineage>
</organism>
<dbReference type="InterPro" id="IPR010770">
    <property type="entry name" value="Ecd"/>
</dbReference>
<dbReference type="AlphaFoldDB" id="A0A507AXG1"/>
<dbReference type="STRING" id="1093900.A0A507AXG1"/>
<feature type="region of interest" description="Disordered" evidence="1">
    <location>
        <begin position="538"/>
        <end position="582"/>
    </location>
</feature>
<feature type="region of interest" description="Disordered" evidence="1">
    <location>
        <begin position="447"/>
        <end position="478"/>
    </location>
</feature>
<reference evidence="2 3" key="1">
    <citation type="submission" date="2019-06" db="EMBL/GenBank/DDBJ databases">
        <title>Draft genome sequence of the filamentous fungus Phialemoniopsis curvata isolated from diesel fuel.</title>
        <authorList>
            <person name="Varaljay V.A."/>
            <person name="Lyon W.J."/>
            <person name="Crouch A.L."/>
            <person name="Drake C.E."/>
            <person name="Hollomon J.M."/>
            <person name="Nadeau L.J."/>
            <person name="Nunn H.S."/>
            <person name="Stevenson B.S."/>
            <person name="Bojanowski C.L."/>
            <person name="Crookes-Goodson W.J."/>
        </authorList>
    </citation>
    <scope>NUCLEOTIDE SEQUENCE [LARGE SCALE GENOMIC DNA]</scope>
    <source>
        <strain evidence="2 3">D216</strain>
    </source>
</reference>
<dbReference type="RefSeq" id="XP_030991322.1">
    <property type="nucleotide sequence ID" value="XM_031144152.1"/>
</dbReference>
<accession>A0A507AXG1</accession>
<keyword evidence="3" id="KW-1185">Reference proteome</keyword>
<gene>
    <name evidence="2" type="ORF">E0L32_009212</name>
</gene>
<feature type="region of interest" description="Disordered" evidence="1">
    <location>
        <begin position="396"/>
        <end position="415"/>
    </location>
</feature>
<feature type="region of interest" description="Disordered" evidence="1">
    <location>
        <begin position="598"/>
        <end position="625"/>
    </location>
</feature>
<proteinExistence type="predicted"/>
<evidence type="ECO:0000256" key="1">
    <source>
        <dbReference type="SAM" id="MobiDB-lite"/>
    </source>
</evidence>
<protein>
    <submittedName>
        <fullName evidence="2">Uncharacterized protein</fullName>
    </submittedName>
</protein>
<feature type="compositionally biased region" description="Basic and acidic residues" evidence="1">
    <location>
        <begin position="396"/>
        <end position="407"/>
    </location>
</feature>
<dbReference type="PANTHER" id="PTHR13060:SF0">
    <property type="entry name" value="PROTEIN ECDYSONELESS HOMOLOG"/>
    <property type="match status" value="1"/>
</dbReference>
<feature type="region of interest" description="Disordered" evidence="1">
    <location>
        <begin position="491"/>
        <end position="520"/>
    </location>
</feature>
<dbReference type="OrthoDB" id="27237at2759"/>
<dbReference type="GeneID" id="41976659"/>
<evidence type="ECO:0000313" key="2">
    <source>
        <dbReference type="EMBL" id="TPX09611.1"/>
    </source>
</evidence>